<dbReference type="WBParaSite" id="HPBE_0001723401-mRNA-1">
    <property type="protein sequence ID" value="HPBE_0001723401-mRNA-1"/>
    <property type="gene ID" value="HPBE_0001723401"/>
</dbReference>
<evidence type="ECO:0000313" key="7">
    <source>
        <dbReference type="Proteomes" id="UP000050761"/>
    </source>
</evidence>
<keyword evidence="4" id="KW-0539">Nucleus</keyword>
<dbReference type="CDD" id="cd22926">
    <property type="entry name" value="HFD_SPT3"/>
    <property type="match status" value="1"/>
</dbReference>
<evidence type="ECO:0000313" key="6">
    <source>
        <dbReference type="EMBL" id="VDP08297.1"/>
    </source>
</evidence>
<feature type="region of interest" description="Disordered" evidence="5">
    <location>
        <begin position="105"/>
        <end position="130"/>
    </location>
</feature>
<keyword evidence="2" id="KW-0805">Transcription regulation</keyword>
<evidence type="ECO:0000256" key="5">
    <source>
        <dbReference type="SAM" id="MobiDB-lite"/>
    </source>
</evidence>
<reference evidence="8" key="2">
    <citation type="submission" date="2019-09" db="UniProtKB">
        <authorList>
            <consortium name="WormBaseParasite"/>
        </authorList>
    </citation>
    <scope>IDENTIFICATION</scope>
</reference>
<evidence type="ECO:0000313" key="8">
    <source>
        <dbReference type="WBParaSite" id="HPBE_0001723401-mRNA-1"/>
    </source>
</evidence>
<gene>
    <name evidence="6" type="ORF">HPBE_LOCUS17233</name>
</gene>
<name>A0A183G6B9_HELPZ</name>
<dbReference type="InterPro" id="IPR003195">
    <property type="entry name" value="TFIID_TAF13"/>
</dbReference>
<dbReference type="EMBL" id="UZAH01029877">
    <property type="protein sequence ID" value="VDP08297.1"/>
    <property type="molecule type" value="Genomic_DNA"/>
</dbReference>
<dbReference type="GO" id="GO:0005634">
    <property type="term" value="C:nucleus"/>
    <property type="evidence" value="ECO:0007669"/>
    <property type="project" value="UniProtKB-SubCell"/>
</dbReference>
<proteinExistence type="predicted"/>
<accession>A0A3P8A3A5</accession>
<keyword evidence="3" id="KW-0804">Transcription</keyword>
<evidence type="ECO:0000256" key="2">
    <source>
        <dbReference type="ARBA" id="ARBA00023015"/>
    </source>
</evidence>
<keyword evidence="7" id="KW-1185">Reference proteome</keyword>
<organism evidence="7 8">
    <name type="scientific">Heligmosomoides polygyrus</name>
    <name type="common">Parasitic roundworm</name>
    <dbReference type="NCBI Taxonomy" id="6339"/>
    <lineage>
        <taxon>Eukaryota</taxon>
        <taxon>Metazoa</taxon>
        <taxon>Ecdysozoa</taxon>
        <taxon>Nematoda</taxon>
        <taxon>Chromadorea</taxon>
        <taxon>Rhabditida</taxon>
        <taxon>Rhabditina</taxon>
        <taxon>Rhabditomorpha</taxon>
        <taxon>Strongyloidea</taxon>
        <taxon>Heligmosomidae</taxon>
        <taxon>Heligmosomoides</taxon>
    </lineage>
</organism>
<dbReference type="OrthoDB" id="66982at2759"/>
<dbReference type="PANTHER" id="PTHR11380">
    <property type="entry name" value="TRANSCRIPTION INITIATION FACTOR TFIID/SUPT3-RELATED"/>
    <property type="match status" value="1"/>
</dbReference>
<dbReference type="GO" id="GO:0003713">
    <property type="term" value="F:transcription coactivator activity"/>
    <property type="evidence" value="ECO:0007669"/>
    <property type="project" value="TreeGrafter"/>
</dbReference>
<protein>
    <submittedName>
        <fullName evidence="8">TFIID-18kDa-domain-containing protein</fullName>
    </submittedName>
</protein>
<evidence type="ECO:0000256" key="3">
    <source>
        <dbReference type="ARBA" id="ARBA00023163"/>
    </source>
</evidence>
<sequence>MSGTRNADSSAATAHYREMVRRMMYSNGDLEEPLPPCVDMVLDLAKFQMVKALQDAWEQANAQGRSCIALEDVLVLFRRHKFLLKRLLQFAEAAERISLLKQAAPRPAKLDEDPDQDSDVDDDDLATASVPDSSFSRMQNYVDIMGLGQSAAELMQLPDGEFEERQRRVAEIVMNGITSEEYPRYTAARTATFLDETKRAGRRYIYPRIVKEVKGVHLW</sequence>
<feature type="compositionally biased region" description="Acidic residues" evidence="5">
    <location>
        <begin position="112"/>
        <end position="125"/>
    </location>
</feature>
<dbReference type="AlphaFoldDB" id="A0A183G6B9"/>
<accession>A0A183G6B9</accession>
<comment type="subcellular location">
    <subcellularLocation>
        <location evidence="1">Nucleus</location>
    </subcellularLocation>
</comment>
<reference evidence="6 7" key="1">
    <citation type="submission" date="2018-11" db="EMBL/GenBank/DDBJ databases">
        <authorList>
            <consortium name="Pathogen Informatics"/>
        </authorList>
    </citation>
    <scope>NUCLEOTIDE SEQUENCE [LARGE SCALE GENOMIC DNA]</scope>
</reference>
<dbReference type="PANTHER" id="PTHR11380:SF16">
    <property type="entry name" value="TRANSCRIPTION INITIATION PROTEIN SPT3 HOMOLOG"/>
    <property type="match status" value="1"/>
</dbReference>
<evidence type="ECO:0000256" key="1">
    <source>
        <dbReference type="ARBA" id="ARBA00004123"/>
    </source>
</evidence>
<dbReference type="Proteomes" id="UP000050761">
    <property type="component" value="Unassembled WGS sequence"/>
</dbReference>
<evidence type="ECO:0000256" key="4">
    <source>
        <dbReference type="ARBA" id="ARBA00023242"/>
    </source>
</evidence>
<dbReference type="GO" id="GO:0006366">
    <property type="term" value="P:transcription by RNA polymerase II"/>
    <property type="evidence" value="ECO:0007669"/>
    <property type="project" value="InterPro"/>
</dbReference>
<dbReference type="Pfam" id="PF02269">
    <property type="entry name" value="TFIID-18kDa"/>
    <property type="match status" value="1"/>
</dbReference>